<accession>A0A2U9ITL1</accession>
<dbReference type="Proteomes" id="UP000247586">
    <property type="component" value="Chromosome"/>
</dbReference>
<dbReference type="AlphaFoldDB" id="A0A2U9ITL1"/>
<evidence type="ECO:0000256" key="7">
    <source>
        <dbReference type="ARBA" id="ARBA00022475"/>
    </source>
</evidence>
<comment type="cofactor">
    <cofactor evidence="1 19">
        <name>Mg(2+)</name>
        <dbReference type="ChEBI" id="CHEBI:18420"/>
    </cofactor>
</comment>
<dbReference type="Pfam" id="PF02654">
    <property type="entry name" value="CobS"/>
    <property type="match status" value="1"/>
</dbReference>
<evidence type="ECO:0000256" key="8">
    <source>
        <dbReference type="ARBA" id="ARBA00022573"/>
    </source>
</evidence>
<comment type="subcellular location">
    <subcellularLocation>
        <location evidence="2 19">Cell membrane</location>
        <topology evidence="2 19">Multi-pass membrane protein</topology>
    </subcellularLocation>
</comment>
<reference evidence="21" key="3">
    <citation type="submission" date="2020-03" db="EMBL/GenBank/DDBJ databases">
        <title>Sequencing and Assembly of Multiple Reported Metal-Biooxidizing Members of the Extremely Thermoacidophilic Archaeal Family Sulfolobaceae.</title>
        <authorList>
            <person name="Counts J.A."/>
            <person name="Kelly R.M."/>
        </authorList>
    </citation>
    <scope>NUCLEOTIDE SEQUENCE [LARGE SCALE GENOMIC DNA]</scope>
    <source>
        <strain evidence="21">HO1-1</strain>
    </source>
</reference>
<dbReference type="GO" id="GO:0009236">
    <property type="term" value="P:cobalamin biosynthetic process"/>
    <property type="evidence" value="ECO:0007669"/>
    <property type="project" value="UniProtKB-UniRule"/>
</dbReference>
<keyword evidence="21" id="KW-1185">Reference proteome</keyword>
<dbReference type="GeneID" id="36834842"/>
<dbReference type="PANTHER" id="PTHR34148:SF1">
    <property type="entry name" value="ADENOSYLCOBINAMIDE-GDP RIBAZOLETRANSFERASE"/>
    <property type="match status" value="1"/>
</dbReference>
<keyword evidence="12 19" id="KW-1133">Transmembrane helix</keyword>
<evidence type="ECO:0000256" key="6">
    <source>
        <dbReference type="ARBA" id="ARBA00015850"/>
    </source>
</evidence>
<feature type="transmembrane region" description="Helical" evidence="19">
    <location>
        <begin position="32"/>
        <end position="49"/>
    </location>
</feature>
<evidence type="ECO:0000256" key="18">
    <source>
        <dbReference type="ARBA" id="ARBA00049504"/>
    </source>
</evidence>
<keyword evidence="9 19" id="KW-0808">Transferase</keyword>
<dbReference type="GO" id="GO:0051073">
    <property type="term" value="F:adenosylcobinamide-GDP ribazoletransferase activity"/>
    <property type="evidence" value="ECO:0007669"/>
    <property type="project" value="UniProtKB-UniRule"/>
</dbReference>
<dbReference type="GO" id="GO:0005886">
    <property type="term" value="C:plasma membrane"/>
    <property type="evidence" value="ECO:0007669"/>
    <property type="project" value="UniProtKB-SubCell"/>
</dbReference>
<evidence type="ECO:0000256" key="14">
    <source>
        <dbReference type="ARBA" id="ARBA00025228"/>
    </source>
</evidence>
<evidence type="ECO:0000256" key="5">
    <source>
        <dbReference type="ARBA" id="ARBA00013200"/>
    </source>
</evidence>
<name>A0A2U9ITL1_9CREN</name>
<evidence type="ECO:0000256" key="11">
    <source>
        <dbReference type="ARBA" id="ARBA00022842"/>
    </source>
</evidence>
<dbReference type="KEGG" id="mhk:DFR87_05830"/>
<evidence type="ECO:0000313" key="21">
    <source>
        <dbReference type="Proteomes" id="UP000247586"/>
    </source>
</evidence>
<dbReference type="EC" id="2.7.8.26" evidence="5 19"/>
<evidence type="ECO:0000256" key="17">
    <source>
        <dbReference type="ARBA" id="ARBA00048623"/>
    </source>
</evidence>
<dbReference type="RefSeq" id="WP_110369110.1">
    <property type="nucleotide sequence ID" value="NZ_CP029287.2"/>
</dbReference>
<dbReference type="HAMAP" id="MF_00719">
    <property type="entry name" value="CobS"/>
    <property type="match status" value="1"/>
</dbReference>
<comment type="function">
    <text evidence="14 19">Joins adenosylcobinamide-GDP and alpha-ribazole to generate adenosylcobalamin (Ado-cobalamin). Also synthesizes adenosylcobalamin 5'-phosphate from adenosylcobinamide-GDP and alpha-ribazole 5'-phosphate.</text>
</comment>
<comment type="catalytic activity">
    <reaction evidence="17 19">
        <text>alpha-ribazole + adenosylcob(III)inamide-GDP = adenosylcob(III)alamin + GMP + H(+)</text>
        <dbReference type="Rhea" id="RHEA:16049"/>
        <dbReference type="ChEBI" id="CHEBI:10329"/>
        <dbReference type="ChEBI" id="CHEBI:15378"/>
        <dbReference type="ChEBI" id="CHEBI:18408"/>
        <dbReference type="ChEBI" id="CHEBI:58115"/>
        <dbReference type="ChEBI" id="CHEBI:60487"/>
        <dbReference type="EC" id="2.7.8.26"/>
    </reaction>
</comment>
<feature type="transmembrane region" description="Helical" evidence="19">
    <location>
        <begin position="54"/>
        <end position="75"/>
    </location>
</feature>
<evidence type="ECO:0000256" key="4">
    <source>
        <dbReference type="ARBA" id="ARBA00010561"/>
    </source>
</evidence>
<evidence type="ECO:0000256" key="10">
    <source>
        <dbReference type="ARBA" id="ARBA00022692"/>
    </source>
</evidence>
<proteinExistence type="inferred from homology"/>
<reference evidence="21" key="2">
    <citation type="submission" date="2020-03" db="EMBL/GenBank/DDBJ databases">
        <title>Complete Genome Sequences of Extremely Thermoacidophilic, Metal-Mobilizing Type-Strain Members of the Archaeal Family Sulfolobaceae: Acidianus brierleyi DSM-1651T, Acidianus sulfidivorans DSM-18786T, Metallosphaera hakonensis DSM-7519T, and Metallosphaera prunae DSM-10039T.</title>
        <authorList>
            <person name="Counts J.A."/>
            <person name="Kelly R.M."/>
        </authorList>
    </citation>
    <scope>NUCLEOTIDE SEQUENCE [LARGE SCALE GENOMIC DNA]</scope>
    <source>
        <strain evidence="21">HO1-1</strain>
    </source>
</reference>
<evidence type="ECO:0000256" key="19">
    <source>
        <dbReference type="HAMAP-Rule" id="MF_00719"/>
    </source>
</evidence>
<dbReference type="OrthoDB" id="11748at2157"/>
<evidence type="ECO:0000256" key="16">
    <source>
        <dbReference type="ARBA" id="ARBA00032853"/>
    </source>
</evidence>
<dbReference type="PANTHER" id="PTHR34148">
    <property type="entry name" value="ADENOSYLCOBINAMIDE-GDP RIBAZOLETRANSFERASE"/>
    <property type="match status" value="1"/>
</dbReference>
<gene>
    <name evidence="19" type="primary">cobS</name>
    <name evidence="20" type="ORF">DFR87_05830</name>
</gene>
<evidence type="ECO:0000256" key="9">
    <source>
        <dbReference type="ARBA" id="ARBA00022679"/>
    </source>
</evidence>
<organism evidence="20 21">
    <name type="scientific">Metallosphaera hakonensis JCM 8857 = DSM 7519</name>
    <dbReference type="NCBI Taxonomy" id="1293036"/>
    <lineage>
        <taxon>Archaea</taxon>
        <taxon>Thermoproteota</taxon>
        <taxon>Thermoprotei</taxon>
        <taxon>Sulfolobales</taxon>
        <taxon>Sulfolobaceae</taxon>
        <taxon>Metallosphaera</taxon>
    </lineage>
</organism>
<keyword evidence="11 19" id="KW-0460">Magnesium</keyword>
<dbReference type="STRING" id="1293036.GCA_001315825_00959"/>
<reference evidence="20 21" key="1">
    <citation type="submission" date="2018-05" db="EMBL/GenBank/DDBJ databases">
        <title>Complete Genome Sequences of Extremely Thermoacidophilic, Metal-Mobilizing Type-Strain Members of the Archaeal Family Sulfolobaceae: Acidianus brierleyi DSM-1651T, Acidianus sulfidivorans DSM-18786T, Metallosphaera hakonensis DSM-7519T, and Metallosphaera prunae DSM-10039T.</title>
        <authorList>
            <person name="Counts J.A."/>
            <person name="Kelly R.M."/>
        </authorList>
    </citation>
    <scope>NUCLEOTIDE SEQUENCE [LARGE SCALE GENOMIC DNA]</scope>
    <source>
        <strain evidence="20 21">HO1-1</strain>
    </source>
</reference>
<keyword evidence="10 19" id="KW-0812">Transmembrane</keyword>
<evidence type="ECO:0000256" key="1">
    <source>
        <dbReference type="ARBA" id="ARBA00001946"/>
    </source>
</evidence>
<comment type="catalytic activity">
    <reaction evidence="18 19">
        <text>alpha-ribazole 5'-phosphate + adenosylcob(III)inamide-GDP = adenosylcob(III)alamin 5'-phosphate + GMP + H(+)</text>
        <dbReference type="Rhea" id="RHEA:23560"/>
        <dbReference type="ChEBI" id="CHEBI:15378"/>
        <dbReference type="ChEBI" id="CHEBI:57918"/>
        <dbReference type="ChEBI" id="CHEBI:58115"/>
        <dbReference type="ChEBI" id="CHEBI:60487"/>
        <dbReference type="ChEBI" id="CHEBI:60493"/>
        <dbReference type="EC" id="2.7.8.26"/>
    </reaction>
</comment>
<keyword evidence="8 19" id="KW-0169">Cobalamin biosynthesis</keyword>
<comment type="similarity">
    <text evidence="4 19">Belongs to the CobS family.</text>
</comment>
<feature type="transmembrane region" description="Helical" evidence="19">
    <location>
        <begin position="104"/>
        <end position="124"/>
    </location>
</feature>
<dbReference type="EMBL" id="CP029287">
    <property type="protein sequence ID" value="AWR99303.1"/>
    <property type="molecule type" value="Genomic_DNA"/>
</dbReference>
<protein>
    <recommendedName>
        <fullName evidence="6 19">Adenosylcobinamide-GDP ribazoletransferase</fullName>
        <ecNumber evidence="5 19">2.7.8.26</ecNumber>
    </recommendedName>
    <alternativeName>
        <fullName evidence="16 19">Cobalamin synthase</fullName>
    </alternativeName>
    <alternativeName>
        <fullName evidence="15 19">Cobalamin-5'-phosphate synthase</fullName>
    </alternativeName>
</protein>
<evidence type="ECO:0000256" key="13">
    <source>
        <dbReference type="ARBA" id="ARBA00023136"/>
    </source>
</evidence>
<dbReference type="UniPathway" id="UPA00148">
    <property type="reaction ID" value="UER00238"/>
</dbReference>
<evidence type="ECO:0000313" key="20">
    <source>
        <dbReference type="EMBL" id="AWR99303.1"/>
    </source>
</evidence>
<evidence type="ECO:0000256" key="15">
    <source>
        <dbReference type="ARBA" id="ARBA00032605"/>
    </source>
</evidence>
<keyword evidence="13 19" id="KW-0472">Membrane</keyword>
<dbReference type="InterPro" id="IPR003805">
    <property type="entry name" value="CobS"/>
</dbReference>
<evidence type="ECO:0000256" key="3">
    <source>
        <dbReference type="ARBA" id="ARBA00004663"/>
    </source>
</evidence>
<dbReference type="GO" id="GO:0008818">
    <property type="term" value="F:cobalamin 5'-phosphate synthase activity"/>
    <property type="evidence" value="ECO:0007669"/>
    <property type="project" value="UniProtKB-UniRule"/>
</dbReference>
<evidence type="ECO:0000256" key="2">
    <source>
        <dbReference type="ARBA" id="ARBA00004651"/>
    </source>
</evidence>
<evidence type="ECO:0000256" key="12">
    <source>
        <dbReference type="ARBA" id="ARBA00022989"/>
    </source>
</evidence>
<keyword evidence="7 19" id="KW-1003">Cell membrane</keyword>
<feature type="transmembrane region" description="Helical" evidence="19">
    <location>
        <begin position="177"/>
        <end position="206"/>
    </location>
</feature>
<sequence length="246" mass="26781">MKVLKGILGQLAFFTIIPVGKTDFELTMEYSFLAPIIVGLVTGGIDYIVLRGLYLVLGGVVSILLIPIVEIIRGFNHLDGLLDFGDALMIRGSSEDRRKALRDVSVGAGGIGLAIVYITIFYVATQTITNFGIFSLYKLISAEVLSRTIGLLSLSLMRPMEGSFLGRSFYEKLKGKWFVLVIQSVPFLSLSSIILFPILLGLFLVLGKKILNGSSGDLTGASITISFPILLLGEDRCFLFSLPHLL</sequence>
<comment type="pathway">
    <text evidence="3 19">Cofactor biosynthesis; adenosylcobalamin biosynthesis; adenosylcobalamin from cob(II)yrinate a,c-diamide: step 7/7.</text>
</comment>